<name>K4A3W3_SETIT</name>
<feature type="region of interest" description="Disordered" evidence="1">
    <location>
        <begin position="1"/>
        <end position="38"/>
    </location>
</feature>
<evidence type="ECO:0000313" key="2">
    <source>
        <dbReference type="EnsemblPlants" id="KQL27022"/>
    </source>
</evidence>
<evidence type="ECO:0000313" key="3">
    <source>
        <dbReference type="Proteomes" id="UP000004995"/>
    </source>
</evidence>
<protein>
    <submittedName>
        <fullName evidence="2">Uncharacterized protein</fullName>
    </submittedName>
</protein>
<dbReference type="EMBL" id="AGNK02001360">
    <property type="status" value="NOT_ANNOTATED_CDS"/>
    <property type="molecule type" value="Genomic_DNA"/>
</dbReference>
<feature type="compositionally biased region" description="Low complexity" evidence="1">
    <location>
        <begin position="14"/>
        <end position="29"/>
    </location>
</feature>
<dbReference type="HOGENOM" id="CLU_3336449_0_0_1"/>
<dbReference type="InParanoid" id="K4A3W3"/>
<accession>K4A3W3</accession>
<dbReference type="AlphaFoldDB" id="K4A3W3"/>
<dbReference type="EnsemblPlants" id="KQL27022">
    <property type="protein sequence ID" value="KQL27022"/>
    <property type="gene ID" value="SETIT_033566mg"/>
</dbReference>
<organism evidence="2 3">
    <name type="scientific">Setaria italica</name>
    <name type="common">Foxtail millet</name>
    <name type="synonym">Panicum italicum</name>
    <dbReference type="NCBI Taxonomy" id="4555"/>
    <lineage>
        <taxon>Eukaryota</taxon>
        <taxon>Viridiplantae</taxon>
        <taxon>Streptophyta</taxon>
        <taxon>Embryophyta</taxon>
        <taxon>Tracheophyta</taxon>
        <taxon>Spermatophyta</taxon>
        <taxon>Magnoliopsida</taxon>
        <taxon>Liliopsida</taxon>
        <taxon>Poales</taxon>
        <taxon>Poaceae</taxon>
        <taxon>PACMAD clade</taxon>
        <taxon>Panicoideae</taxon>
        <taxon>Panicodae</taxon>
        <taxon>Paniceae</taxon>
        <taxon>Cenchrinae</taxon>
        <taxon>Setaria</taxon>
    </lineage>
</organism>
<dbReference type="Gramene" id="KQL27022">
    <property type="protein sequence ID" value="KQL27022"/>
    <property type="gene ID" value="SETIT_033566mg"/>
</dbReference>
<evidence type="ECO:0000256" key="1">
    <source>
        <dbReference type="SAM" id="MobiDB-lite"/>
    </source>
</evidence>
<proteinExistence type="predicted"/>
<reference evidence="2" key="2">
    <citation type="submission" date="2018-08" db="UniProtKB">
        <authorList>
            <consortium name="EnsemblPlants"/>
        </authorList>
    </citation>
    <scope>IDENTIFICATION</scope>
    <source>
        <strain evidence="2">Yugu1</strain>
    </source>
</reference>
<sequence>MQPPTVSPPHPRRLSSPSARSLPAAAPLSHRPPRSSRI</sequence>
<dbReference type="Proteomes" id="UP000004995">
    <property type="component" value="Unassembled WGS sequence"/>
</dbReference>
<keyword evidence="3" id="KW-1185">Reference proteome</keyword>
<reference evidence="3" key="1">
    <citation type="journal article" date="2012" name="Nat. Biotechnol.">
        <title>Reference genome sequence of the model plant Setaria.</title>
        <authorList>
            <person name="Bennetzen J.L."/>
            <person name="Schmutz J."/>
            <person name="Wang H."/>
            <person name="Percifield R."/>
            <person name="Hawkins J."/>
            <person name="Pontaroli A.C."/>
            <person name="Estep M."/>
            <person name="Feng L."/>
            <person name="Vaughn J.N."/>
            <person name="Grimwood J."/>
            <person name="Jenkins J."/>
            <person name="Barry K."/>
            <person name="Lindquist E."/>
            <person name="Hellsten U."/>
            <person name="Deshpande S."/>
            <person name="Wang X."/>
            <person name="Wu X."/>
            <person name="Mitros T."/>
            <person name="Triplett J."/>
            <person name="Yang X."/>
            <person name="Ye C.Y."/>
            <person name="Mauro-Herrera M."/>
            <person name="Wang L."/>
            <person name="Li P."/>
            <person name="Sharma M."/>
            <person name="Sharma R."/>
            <person name="Ronald P.C."/>
            <person name="Panaud O."/>
            <person name="Kellogg E.A."/>
            <person name="Brutnell T.P."/>
            <person name="Doust A.N."/>
            <person name="Tuskan G.A."/>
            <person name="Rokhsar D."/>
            <person name="Devos K.M."/>
        </authorList>
    </citation>
    <scope>NUCLEOTIDE SEQUENCE [LARGE SCALE GENOMIC DNA]</scope>
    <source>
        <strain evidence="3">cv. Yugu1</strain>
    </source>
</reference>